<name>A0A8S5USP3_9CAUD</name>
<evidence type="ECO:0000313" key="1">
    <source>
        <dbReference type="EMBL" id="DAF97451.1"/>
    </source>
</evidence>
<organism evidence="1">
    <name type="scientific">Myoviridae sp. ctijX18</name>
    <dbReference type="NCBI Taxonomy" id="2825154"/>
    <lineage>
        <taxon>Viruses</taxon>
        <taxon>Duplodnaviria</taxon>
        <taxon>Heunggongvirae</taxon>
        <taxon>Uroviricota</taxon>
        <taxon>Caudoviricetes</taxon>
    </lineage>
</organism>
<accession>A0A8S5USP3</accession>
<reference evidence="1" key="1">
    <citation type="journal article" date="2021" name="Proc. Natl. Acad. Sci. U.S.A.">
        <title>A Catalog of Tens of Thousands of Viruses from Human Metagenomes Reveals Hidden Associations with Chronic Diseases.</title>
        <authorList>
            <person name="Tisza M.J."/>
            <person name="Buck C.B."/>
        </authorList>
    </citation>
    <scope>NUCLEOTIDE SEQUENCE</scope>
    <source>
        <strain evidence="1">CtijX18</strain>
    </source>
</reference>
<protein>
    <submittedName>
        <fullName evidence="1">Uncharacterized protein</fullName>
    </submittedName>
</protein>
<proteinExistence type="predicted"/>
<sequence>MLKLNKVELGLNRYFQSDKEAILFTDQYYFGAAGKSGFSFSYKDGLESYVNEKYNGDFNLFFSFIRERLNETVFYLTAEDHLLLVGLVFTIWFNQCTDDDLKTYLKLYIDNLKDSYLDSNVAKQRLFNTIAEEVELLKEEISHYQVTDTILKSIKRIKEKLELSQENRDFLIDCLPLELLLLLRTSNKIGDSADLDDILYPILFSIYDSRILTELRRQVVLKEISIESKKYGVEYQNLRHGIDDLTFDTVLRSLITGRNIRFTLRNKKPLVKKHVNRLVRNHFPNDNNLESLLDTNFSYQSLVNRIKLYKSDSIDVDWVDQYTYNHGLIKLFISVVLGKGAPKWLEGASDVLLERWG</sequence>
<dbReference type="EMBL" id="BK016133">
    <property type="protein sequence ID" value="DAF97451.1"/>
    <property type="molecule type" value="Genomic_DNA"/>
</dbReference>